<reference evidence="3" key="2">
    <citation type="journal article" date="2021" name="Genome Biol. Evol.">
        <title>Developing a high-quality reference genome for a parasitic bivalve with doubly uniparental inheritance (Bivalvia: Unionida).</title>
        <authorList>
            <person name="Smith C.H."/>
        </authorList>
    </citation>
    <scope>NUCLEOTIDE SEQUENCE</scope>
    <source>
        <strain evidence="3">CHS0354</strain>
        <tissue evidence="3">Mantle</tissue>
    </source>
</reference>
<protein>
    <recommendedName>
        <fullName evidence="2">NXPE C-terminal domain-containing protein</fullName>
    </recommendedName>
</protein>
<evidence type="ECO:0000313" key="3">
    <source>
        <dbReference type="EMBL" id="KAK3610558.1"/>
    </source>
</evidence>
<feature type="domain" description="NXPE C-terminal" evidence="2">
    <location>
        <begin position="796"/>
        <end position="924"/>
    </location>
</feature>
<name>A0AAE0WCS9_9BIVA</name>
<dbReference type="Pfam" id="PF24536">
    <property type="entry name" value="NXPE4_C"/>
    <property type="match status" value="1"/>
</dbReference>
<accession>A0AAE0WCS9</accession>
<dbReference type="PANTHER" id="PTHR14776:SF1">
    <property type="entry name" value="CADHERIN-LIKE AND PC-ESTERASE DOMAIN-CONTAINING PROTEIN 1"/>
    <property type="match status" value="1"/>
</dbReference>
<keyword evidence="1" id="KW-0812">Transmembrane</keyword>
<evidence type="ECO:0000256" key="1">
    <source>
        <dbReference type="SAM" id="Phobius"/>
    </source>
</evidence>
<reference evidence="3" key="3">
    <citation type="submission" date="2023-05" db="EMBL/GenBank/DDBJ databases">
        <authorList>
            <person name="Smith C.H."/>
        </authorList>
    </citation>
    <scope>NUCLEOTIDE SEQUENCE</scope>
    <source>
        <strain evidence="3">CHS0354</strain>
        <tissue evidence="3">Mantle</tissue>
    </source>
</reference>
<gene>
    <name evidence="3" type="ORF">CHS0354_008994</name>
</gene>
<dbReference type="PANTHER" id="PTHR14776">
    <property type="entry name" value="CADHERIN-LIKE AND PC-ESTERASE DOMAIN-CONTAINING PROTEIN 1"/>
    <property type="match status" value="1"/>
</dbReference>
<dbReference type="AlphaFoldDB" id="A0AAE0WCS9"/>
<comment type="caution">
    <text evidence="3">The sequence shown here is derived from an EMBL/GenBank/DDBJ whole genome shotgun (WGS) entry which is preliminary data.</text>
</comment>
<feature type="transmembrane region" description="Helical" evidence="1">
    <location>
        <begin position="12"/>
        <end position="35"/>
    </location>
</feature>
<sequence length="1044" mass="118833">MALSSVQTCVLCYLKNCYFFILMVAMVSLLLTYHIGTQTLQMAMEEMSKTGSLKLQFREVSLKEKDEDQSDNVGSVWRRSLHMHPLTGSSDSNILNKLVELEDNLLRTTKQRRVAVVGKQDASKMSGLVFALHKLQYHIKPFPDQLTWVDESTLLQGNLSVVLCADDQQGSVELTTKELSNLSKRSIKVNRSPALTSFLSNTNNICKLSRIIHKKQEVGDKNQDCFIMEEEKNYSPEHFSTDLYLSVSMSRDKSVWDHSNLAAFADFLNRFRGVLWRLPGNLLKFEGGPLLKFYTLLTSFLPLRVYLYPIVKSTSLTQSLDTGQQKMFHVKDLLQAVSNGIDSGQVLVDTIKMTIVQYLLATEVALVSTRNSSDHKTLQCRGCFQVLEMEMICQTVFRCDPVQVKPVTLTSLELSHSHHLDKMMDCVAAMIVTERKVAGDVAKGLKKMDVQLEMDGGCEADNNESVCLTVEDLLYLLDQRREQLTDSNFIMVYPDPGQSKYSSVFDELQKEPIIDFVTSQTAHDSTSTQSSGPIKTSHQLFTVRLHPLLTKMEKFYKHLDSDENDKRTDSRYSGKGQSENIVKMDITQEKKIKHNLERTTDTKKRHSCSIDDTDMPYLSDIFSEPKLSLTESRRNIYTTSVPYKTIMIKMWGTTKHCQAEARIGDREGSHVAVNLTLGLGENRISVYIVDLLSAPPVVVNTYILLIERQPQTIQPPIMFSPENLQVSSLKQDCSLPFSPTETCGLHIVKNYSSWLDYLNQSTVFPRCQSGDHPGKWYVPCQSSSEENTCHWKHSKWQPMGCQYKQLQQQDIKQCLKGKKLLFVGDSTNRGMLHYILEVLNGTLMEWDKTHTTRIYRNLNSNQTLFVFAYYPHFWLPRNHRPTFDKVLYQLIRSSHPLDNNHNTVMVVGGVQWLAKQHLDIIMAALKREGLSNITKIVKGVGAGFHQLVKNVRYVSKEGQPALMGMEQEILEYAKQNGFHGVATYNMTVSRYKDFHPGKCACHFHQVTKVRRDDGRYENPGYHVTGDINAVYSNILLNLICDSPG</sequence>
<reference evidence="3" key="1">
    <citation type="journal article" date="2021" name="Genome Biol. Evol.">
        <title>A High-Quality Reference Genome for a Parasitic Bivalve with Doubly Uniparental Inheritance (Bivalvia: Unionida).</title>
        <authorList>
            <person name="Smith C.H."/>
        </authorList>
    </citation>
    <scope>NUCLEOTIDE SEQUENCE</scope>
    <source>
        <strain evidence="3">CHS0354</strain>
    </source>
</reference>
<proteinExistence type="predicted"/>
<keyword evidence="1" id="KW-0472">Membrane</keyword>
<keyword evidence="1" id="KW-1133">Transmembrane helix</keyword>
<dbReference type="InterPro" id="IPR057106">
    <property type="entry name" value="NXPE4_C"/>
</dbReference>
<dbReference type="Proteomes" id="UP001195483">
    <property type="component" value="Unassembled WGS sequence"/>
</dbReference>
<dbReference type="EMBL" id="JAEAOA010000587">
    <property type="protein sequence ID" value="KAK3610558.1"/>
    <property type="molecule type" value="Genomic_DNA"/>
</dbReference>
<keyword evidence="4" id="KW-1185">Reference proteome</keyword>
<organism evidence="3 4">
    <name type="scientific">Potamilus streckersoni</name>
    <dbReference type="NCBI Taxonomy" id="2493646"/>
    <lineage>
        <taxon>Eukaryota</taxon>
        <taxon>Metazoa</taxon>
        <taxon>Spiralia</taxon>
        <taxon>Lophotrochozoa</taxon>
        <taxon>Mollusca</taxon>
        <taxon>Bivalvia</taxon>
        <taxon>Autobranchia</taxon>
        <taxon>Heteroconchia</taxon>
        <taxon>Palaeoheterodonta</taxon>
        <taxon>Unionida</taxon>
        <taxon>Unionoidea</taxon>
        <taxon>Unionidae</taxon>
        <taxon>Ambleminae</taxon>
        <taxon>Lampsilini</taxon>
        <taxon>Potamilus</taxon>
    </lineage>
</organism>
<evidence type="ECO:0000313" key="4">
    <source>
        <dbReference type="Proteomes" id="UP001195483"/>
    </source>
</evidence>
<evidence type="ECO:0000259" key="2">
    <source>
        <dbReference type="Pfam" id="PF24536"/>
    </source>
</evidence>